<dbReference type="GO" id="GO:0004843">
    <property type="term" value="F:cysteine-type deubiquitinase activity"/>
    <property type="evidence" value="ECO:0007669"/>
    <property type="project" value="InterPro"/>
</dbReference>
<feature type="compositionally biased region" description="Polar residues" evidence="1">
    <location>
        <begin position="557"/>
        <end position="569"/>
    </location>
</feature>
<dbReference type="PROSITE" id="PS00973">
    <property type="entry name" value="USP_2"/>
    <property type="match status" value="1"/>
</dbReference>
<protein>
    <submittedName>
        <fullName evidence="3">Ubiquitin carboxyl-terminal hydrolase 38</fullName>
    </submittedName>
</protein>
<feature type="compositionally biased region" description="Low complexity" evidence="1">
    <location>
        <begin position="765"/>
        <end position="778"/>
    </location>
</feature>
<evidence type="ECO:0000313" key="4">
    <source>
        <dbReference type="Proteomes" id="UP001314229"/>
    </source>
</evidence>
<dbReference type="InterPro" id="IPR016024">
    <property type="entry name" value="ARM-type_fold"/>
</dbReference>
<dbReference type="InterPro" id="IPR028889">
    <property type="entry name" value="USP"/>
</dbReference>
<accession>A0AAV1NJJ7</accession>
<dbReference type="AlphaFoldDB" id="A0AAV1NJJ7"/>
<dbReference type="SUPFAM" id="SSF48371">
    <property type="entry name" value="ARM repeat"/>
    <property type="match status" value="1"/>
</dbReference>
<dbReference type="SUPFAM" id="SSF54001">
    <property type="entry name" value="Cysteine proteinases"/>
    <property type="match status" value="1"/>
</dbReference>
<feature type="compositionally biased region" description="Polar residues" evidence="1">
    <location>
        <begin position="994"/>
        <end position="1012"/>
    </location>
</feature>
<dbReference type="Proteomes" id="UP001314229">
    <property type="component" value="Unassembled WGS sequence"/>
</dbReference>
<name>A0AAV1NJJ7_SCOSC</name>
<dbReference type="GO" id="GO:0005829">
    <property type="term" value="C:cytosol"/>
    <property type="evidence" value="ECO:0007669"/>
    <property type="project" value="TreeGrafter"/>
</dbReference>
<dbReference type="PANTHER" id="PTHR24006:SF710">
    <property type="entry name" value="UBIQUITIN CARBOXYL-TERMINAL HYDROLASE 38"/>
    <property type="match status" value="1"/>
</dbReference>
<dbReference type="InterPro" id="IPR001394">
    <property type="entry name" value="Peptidase_C19_UCH"/>
</dbReference>
<feature type="compositionally biased region" description="Gly residues" evidence="1">
    <location>
        <begin position="1019"/>
        <end position="1029"/>
    </location>
</feature>
<feature type="compositionally biased region" description="Polar residues" evidence="1">
    <location>
        <begin position="779"/>
        <end position="789"/>
    </location>
</feature>
<evidence type="ECO:0000259" key="2">
    <source>
        <dbReference type="PROSITE" id="PS50235"/>
    </source>
</evidence>
<dbReference type="InterPro" id="IPR018200">
    <property type="entry name" value="USP_CS"/>
</dbReference>
<organism evidence="3 4">
    <name type="scientific">Scomber scombrus</name>
    <name type="common">Atlantic mackerel</name>
    <name type="synonym">Scomber vernalis</name>
    <dbReference type="NCBI Taxonomy" id="13677"/>
    <lineage>
        <taxon>Eukaryota</taxon>
        <taxon>Metazoa</taxon>
        <taxon>Chordata</taxon>
        <taxon>Craniata</taxon>
        <taxon>Vertebrata</taxon>
        <taxon>Euteleostomi</taxon>
        <taxon>Actinopterygii</taxon>
        <taxon>Neopterygii</taxon>
        <taxon>Teleostei</taxon>
        <taxon>Neoteleostei</taxon>
        <taxon>Acanthomorphata</taxon>
        <taxon>Pelagiaria</taxon>
        <taxon>Scombriformes</taxon>
        <taxon>Scombridae</taxon>
        <taxon>Scomber</taxon>
    </lineage>
</organism>
<dbReference type="GO" id="GO:0006511">
    <property type="term" value="P:ubiquitin-dependent protein catabolic process"/>
    <property type="evidence" value="ECO:0007669"/>
    <property type="project" value="InterPro"/>
</dbReference>
<reference evidence="3 4" key="1">
    <citation type="submission" date="2024-01" db="EMBL/GenBank/DDBJ databases">
        <authorList>
            <person name="Alioto T."/>
            <person name="Alioto T."/>
            <person name="Gomez Garrido J."/>
        </authorList>
    </citation>
    <scope>NUCLEOTIDE SEQUENCE [LARGE SCALE GENOMIC DNA]</scope>
</reference>
<feature type="region of interest" description="Disordered" evidence="1">
    <location>
        <begin position="631"/>
        <end position="671"/>
    </location>
</feature>
<dbReference type="Pfam" id="PF00443">
    <property type="entry name" value="UCH"/>
    <property type="match status" value="1"/>
</dbReference>
<dbReference type="PANTHER" id="PTHR24006">
    <property type="entry name" value="UBIQUITIN CARBOXYL-TERMINAL HYDROLASE"/>
    <property type="match status" value="1"/>
</dbReference>
<feature type="region of interest" description="Disordered" evidence="1">
    <location>
        <begin position="547"/>
        <end position="590"/>
    </location>
</feature>
<keyword evidence="4" id="KW-1185">Reference proteome</keyword>
<keyword evidence="3" id="KW-0378">Hydrolase</keyword>
<dbReference type="InterPro" id="IPR049407">
    <property type="entry name" value="Usp38-like_N"/>
</dbReference>
<evidence type="ECO:0000256" key="1">
    <source>
        <dbReference type="SAM" id="MobiDB-lite"/>
    </source>
</evidence>
<dbReference type="InterPro" id="IPR033840">
    <property type="entry name" value="USP38"/>
</dbReference>
<comment type="caution">
    <text evidence="3">The sequence shown here is derived from an EMBL/GenBank/DDBJ whole genome shotgun (WGS) entry which is preliminary data.</text>
</comment>
<dbReference type="Pfam" id="PF21246">
    <property type="entry name" value="Usp38-like_N"/>
    <property type="match status" value="1"/>
</dbReference>
<dbReference type="CDD" id="cd02664">
    <property type="entry name" value="Peptidase_C19H"/>
    <property type="match status" value="1"/>
</dbReference>
<evidence type="ECO:0000313" key="3">
    <source>
        <dbReference type="EMBL" id="CAK6958622.1"/>
    </source>
</evidence>
<dbReference type="GO" id="GO:0016579">
    <property type="term" value="P:protein deubiquitination"/>
    <property type="evidence" value="ECO:0007669"/>
    <property type="project" value="InterPro"/>
</dbReference>
<sequence length="1038" mass="115129">MDKILEGLISSDHAVPVKRAIVKKVVEAAEKAVTEEQCQALFTLTTRLILLGEDAFQKQVGFQVLEAYARYHRPEFERFFSKDFVLSLLQQGYGQLERKDPATIDYIHCCLRLLISCPSVLEIFSVIQVEVLRMVCERPEPTLCAHLSTMLSDFLQCIPKDKSGVLFCQQLVRTISYFHCFASQEQELREYVEQVTKVSTLLQNIWKADPATLLPSLQEVFAIISSTDPSFDPSIALASLVQHIPVQMITVLIKSLTTDQNVKDASMTKALCRMIDWLSWPLAQHVDTWVIALLKGLAAVQKFTILIDVTLLKIELVFSRLWYPLVRQGALAVLSHMLLSFQHSPEAFHLVVPHVVHLVQSLRTDGLSTSKAFLLQFTELIHCMMYQYSGFPDLYDHILEAIKDLPKPGEEKIKLVLNQSAWTSQSNSFASGPLRQVGKSETGKTGLVNLGNTCYMNSIIQTLFMATDFRRHVLSLRVNGSNTLMKKLQLLFAFLAHTQRAAYAPRNFLEASRPPWFNAGSQQDCSEYLRFLLDRLHEEEKTLQVLESAKPKVASPVDSSSTDPTGQTSPEEDEECTLTPAETKPDDDKRTLTEKMFGGKLVTGIRCMQCNSISEKEEPFTDLSLAFCPSTTSQNGAQPEGPSEEPKILCQGSVNGGSEIPEPGSAKTPTSHVHFVPVTNEPPLSVPDLVNYFLAPEILDEENAYFCEKCSSLQRAERSMKVVSAPEYLILTLLRFSYDAKCHVRRKILDNVTIPPLMRLPVHDPSMPSTCSSSTSSPLQVDSPESSENLAKKLKPSQKDEEDDENERIDGVEQIHRGGNTLVQSVPYVLSSVVMHSGISSESGHYYSYGRNINGADGAQHSANCFALKEDLGNGQAESSLSTCSALSIPPEQADTLPNSGQEATDWLLFNDSRVTFTSFQSVQNITNRFPKDTAYVLMYRKQELPGQNMNGGLMANEMRLSAEPPLQKELLDAIIKDNKLYLQEQELNARTQALQAPSSSCSFKPNGSDDNNPPGSCGPSGGGGGGGGFNTISRLVF</sequence>
<feature type="domain" description="USP" evidence="2">
    <location>
        <begin position="445"/>
        <end position="943"/>
    </location>
</feature>
<dbReference type="PROSITE" id="PS50235">
    <property type="entry name" value="USP_3"/>
    <property type="match status" value="1"/>
</dbReference>
<dbReference type="EMBL" id="CAWUFR010000034">
    <property type="protein sequence ID" value="CAK6958622.1"/>
    <property type="molecule type" value="Genomic_DNA"/>
</dbReference>
<feature type="region of interest" description="Disordered" evidence="1">
    <location>
        <begin position="764"/>
        <end position="807"/>
    </location>
</feature>
<dbReference type="GO" id="GO:0005634">
    <property type="term" value="C:nucleus"/>
    <property type="evidence" value="ECO:0007669"/>
    <property type="project" value="TreeGrafter"/>
</dbReference>
<feature type="region of interest" description="Disordered" evidence="1">
    <location>
        <begin position="994"/>
        <end position="1029"/>
    </location>
</feature>
<dbReference type="PROSITE" id="PS00972">
    <property type="entry name" value="USP_1"/>
    <property type="match status" value="1"/>
</dbReference>
<dbReference type="InterPro" id="IPR050164">
    <property type="entry name" value="Peptidase_C19"/>
</dbReference>
<dbReference type="InterPro" id="IPR038765">
    <property type="entry name" value="Papain-like_cys_pep_sf"/>
</dbReference>
<gene>
    <name evidence="3" type="ORF">FSCOSCO3_A029401</name>
</gene>
<dbReference type="Gene3D" id="3.90.70.10">
    <property type="entry name" value="Cysteine proteinases"/>
    <property type="match status" value="1"/>
</dbReference>
<proteinExistence type="predicted"/>